<dbReference type="PANTHER" id="PTHR46072">
    <property type="entry name" value="AMIDASE-RELATED-RELATED"/>
    <property type="match status" value="1"/>
</dbReference>
<accession>A0A9Q9DW98</accession>
<organism evidence="6 7">
    <name type="scientific">Curvularia clavata</name>
    <dbReference type="NCBI Taxonomy" id="95742"/>
    <lineage>
        <taxon>Eukaryota</taxon>
        <taxon>Fungi</taxon>
        <taxon>Dikarya</taxon>
        <taxon>Ascomycota</taxon>
        <taxon>Pezizomycotina</taxon>
        <taxon>Dothideomycetes</taxon>
        <taxon>Pleosporomycetidae</taxon>
        <taxon>Pleosporales</taxon>
        <taxon>Pleosporineae</taxon>
        <taxon>Pleosporaceae</taxon>
        <taxon>Curvularia</taxon>
    </lineage>
</organism>
<feature type="active site" description="Charge relay system" evidence="3">
    <location>
        <position position="218"/>
    </location>
</feature>
<evidence type="ECO:0000256" key="2">
    <source>
        <dbReference type="ARBA" id="ARBA00022801"/>
    </source>
</evidence>
<proteinExistence type="inferred from homology"/>
<feature type="active site" description="Charge relay system" evidence="3">
    <location>
        <position position="142"/>
    </location>
</feature>
<feature type="binding site" evidence="4">
    <location>
        <position position="218"/>
    </location>
    <ligand>
        <name>substrate</name>
    </ligand>
</feature>
<name>A0A9Q9DW98_CURCL</name>
<evidence type="ECO:0000256" key="1">
    <source>
        <dbReference type="ARBA" id="ARBA00009199"/>
    </source>
</evidence>
<dbReference type="VEuPathDB" id="FungiDB:yc1106_08029"/>
<dbReference type="Pfam" id="PF01425">
    <property type="entry name" value="Amidase"/>
    <property type="match status" value="1"/>
</dbReference>
<dbReference type="GO" id="GO:0016787">
    <property type="term" value="F:hydrolase activity"/>
    <property type="evidence" value="ECO:0007669"/>
    <property type="project" value="UniProtKB-KW"/>
</dbReference>
<dbReference type="OrthoDB" id="6428749at2759"/>
<dbReference type="Proteomes" id="UP001056012">
    <property type="component" value="Chromosome 6"/>
</dbReference>
<keyword evidence="7" id="KW-1185">Reference proteome</keyword>
<protein>
    <recommendedName>
        <fullName evidence="5">Amidase domain-containing protein</fullName>
    </recommendedName>
</protein>
<sequence>MTTATPIADWQELAKSKREACFAKIPKEWLLPASQTSQYTETADISVLDVPRTCGILSEKELDLTENYDATDLVRMMAEGQVKSVEVVTAFCKRAAVAQQCVSCLTEIMFDEALARAKECDEYLQKEGKVLGPLHGLPISLKDSFNVRGVQTTIGYVSFIAHPPAASNSALVTVLHSLGAVFYCKTNLPQAMMSADSHNNIFGRTLNPTKLSHTAGGSTGGEGALLAMSGSVLGVATDVAGSNRIPAICNGGASLKPTAGRVPFAGGAAVGRLGNPGGIPAVIGPCGRSVRDFSLFMTSVMGTQPWHLDENSINVPWRTVQPPTRPLRFGLIRGCKERPLHPPVARALHTTAMKLKSKGHEIVLLDEKTPDLYQTALSAWKHLMLDPRKTSSQFINASGEPHVPSLAACSFPELKDWKASLDELWDMNVEKARILKQYHKLMVGDRAEGGTADNGLDAILMPGYQAVAPKHDAYGVPVYTVVVNLLNYPSGILKVGKAEKEQDKEFLKEGVVYEPPYNPEESEGLPTTVQIVGKSMMDEELVEIMKIVEEVL</sequence>
<dbReference type="PIRSF" id="PIRSF001221">
    <property type="entry name" value="Amidase_fungi"/>
    <property type="match status" value="1"/>
</dbReference>
<feature type="active site" description="Acyl-ester intermediate" evidence="3">
    <location>
        <position position="242"/>
    </location>
</feature>
<dbReference type="InterPro" id="IPR036928">
    <property type="entry name" value="AS_sf"/>
</dbReference>
<dbReference type="PANTHER" id="PTHR46072:SF5">
    <property type="entry name" value="GENERAL AMIDASE-C"/>
    <property type="match status" value="1"/>
</dbReference>
<feature type="binding site" evidence="4">
    <location>
        <position position="192"/>
    </location>
    <ligand>
        <name>substrate</name>
    </ligand>
</feature>
<dbReference type="InterPro" id="IPR023631">
    <property type="entry name" value="Amidase_dom"/>
</dbReference>
<evidence type="ECO:0000259" key="5">
    <source>
        <dbReference type="Pfam" id="PF01425"/>
    </source>
</evidence>
<evidence type="ECO:0000256" key="3">
    <source>
        <dbReference type="PIRSR" id="PIRSR001221-1"/>
    </source>
</evidence>
<dbReference type="Gene3D" id="3.90.1300.10">
    <property type="entry name" value="Amidase signature (AS) domain"/>
    <property type="match status" value="1"/>
</dbReference>
<feature type="domain" description="Amidase" evidence="5">
    <location>
        <begin position="86"/>
        <end position="541"/>
    </location>
</feature>
<gene>
    <name evidence="6" type="ORF">yc1106_08029</name>
</gene>
<evidence type="ECO:0000313" key="7">
    <source>
        <dbReference type="Proteomes" id="UP001056012"/>
    </source>
</evidence>
<comment type="similarity">
    <text evidence="1">Belongs to the amidase family.</text>
</comment>
<keyword evidence="2" id="KW-0378">Hydrolase</keyword>
<evidence type="ECO:0000313" key="6">
    <source>
        <dbReference type="EMBL" id="USP80755.1"/>
    </source>
</evidence>
<dbReference type="SUPFAM" id="SSF75304">
    <property type="entry name" value="Amidase signature (AS) enzymes"/>
    <property type="match status" value="1"/>
</dbReference>
<evidence type="ECO:0000256" key="4">
    <source>
        <dbReference type="PIRSR" id="PIRSR001221-2"/>
    </source>
</evidence>
<reference evidence="6" key="1">
    <citation type="submission" date="2021-12" db="EMBL/GenBank/DDBJ databases">
        <title>Curvularia clavata genome.</title>
        <authorList>
            <person name="Cao Y."/>
        </authorList>
    </citation>
    <scope>NUCLEOTIDE SEQUENCE</scope>
    <source>
        <strain evidence="6">Yc1106</strain>
    </source>
</reference>
<feature type="binding site" evidence="4">
    <location>
        <begin position="239"/>
        <end position="242"/>
    </location>
    <ligand>
        <name>substrate</name>
    </ligand>
</feature>
<dbReference type="EMBL" id="CP089279">
    <property type="protein sequence ID" value="USP80755.1"/>
    <property type="molecule type" value="Genomic_DNA"/>
</dbReference>
<dbReference type="AlphaFoldDB" id="A0A9Q9DW98"/>